<accession>A0AAN6KP41</accession>
<evidence type="ECO:0000313" key="2">
    <source>
        <dbReference type="EMBL" id="KAK0992168.1"/>
    </source>
</evidence>
<keyword evidence="3" id="KW-1185">Reference proteome</keyword>
<name>A0AAN6KP41_9PEZI</name>
<reference evidence="2" key="1">
    <citation type="submission" date="2023-06" db="EMBL/GenBank/DDBJ databases">
        <title>Black Yeasts Isolated from many extreme environments.</title>
        <authorList>
            <person name="Coleine C."/>
            <person name="Stajich J.E."/>
            <person name="Selbmann L."/>
        </authorList>
    </citation>
    <scope>NUCLEOTIDE SEQUENCE</scope>
    <source>
        <strain evidence="2">CCFEE 5200</strain>
    </source>
</reference>
<protein>
    <submittedName>
        <fullName evidence="2">Uncharacterized protein</fullName>
    </submittedName>
</protein>
<feature type="region of interest" description="Disordered" evidence="1">
    <location>
        <begin position="1"/>
        <end position="39"/>
    </location>
</feature>
<sequence length="130" mass="14170">MSRLAEFHSKGHEPHLLQKANDNSTESPGFATVTPAPTSLTYPLPSKYNQNMRQKAMGVWISLTLVPEYSRIERNGSSASGDPSDQDVSMAYTTGHHLHEQLAIAGFPDADVFHFPAAIGVGIVTYDRSV</sequence>
<organism evidence="2 3">
    <name type="scientific">Friedmanniomyces endolithicus</name>
    <dbReference type="NCBI Taxonomy" id="329885"/>
    <lineage>
        <taxon>Eukaryota</taxon>
        <taxon>Fungi</taxon>
        <taxon>Dikarya</taxon>
        <taxon>Ascomycota</taxon>
        <taxon>Pezizomycotina</taxon>
        <taxon>Dothideomycetes</taxon>
        <taxon>Dothideomycetidae</taxon>
        <taxon>Mycosphaerellales</taxon>
        <taxon>Teratosphaeriaceae</taxon>
        <taxon>Friedmanniomyces</taxon>
    </lineage>
</organism>
<proteinExistence type="predicted"/>
<evidence type="ECO:0000313" key="3">
    <source>
        <dbReference type="Proteomes" id="UP001175353"/>
    </source>
</evidence>
<feature type="compositionally biased region" description="Basic and acidic residues" evidence="1">
    <location>
        <begin position="1"/>
        <end position="16"/>
    </location>
</feature>
<dbReference type="EMBL" id="JAUJLE010000064">
    <property type="protein sequence ID" value="KAK0992168.1"/>
    <property type="molecule type" value="Genomic_DNA"/>
</dbReference>
<evidence type="ECO:0000256" key="1">
    <source>
        <dbReference type="SAM" id="MobiDB-lite"/>
    </source>
</evidence>
<dbReference type="AlphaFoldDB" id="A0AAN6KP41"/>
<gene>
    <name evidence="2" type="ORF">LTR91_008420</name>
</gene>
<dbReference type="Proteomes" id="UP001175353">
    <property type="component" value="Unassembled WGS sequence"/>
</dbReference>
<comment type="caution">
    <text evidence="2">The sequence shown here is derived from an EMBL/GenBank/DDBJ whole genome shotgun (WGS) entry which is preliminary data.</text>
</comment>